<keyword evidence="1" id="KW-0472">Membrane</keyword>
<keyword evidence="1" id="KW-0812">Transmembrane</keyword>
<organism evidence="2 3">
    <name type="scientific">Aeromonas cavernicola</name>
    <dbReference type="NCBI Taxonomy" id="1006623"/>
    <lineage>
        <taxon>Bacteria</taxon>
        <taxon>Pseudomonadati</taxon>
        <taxon>Pseudomonadota</taxon>
        <taxon>Gammaproteobacteria</taxon>
        <taxon>Aeromonadales</taxon>
        <taxon>Aeromonadaceae</taxon>
        <taxon>Aeromonas</taxon>
    </lineage>
</organism>
<evidence type="ECO:0000313" key="3">
    <source>
        <dbReference type="Proteomes" id="UP000235861"/>
    </source>
</evidence>
<accession>A0A2H9U789</accession>
<gene>
    <name evidence="2" type="ORF">CUC53_04635</name>
</gene>
<dbReference type="EMBL" id="PGGC01000042">
    <property type="protein sequence ID" value="PJG59917.1"/>
    <property type="molecule type" value="Genomic_DNA"/>
</dbReference>
<reference evidence="2 3" key="1">
    <citation type="submission" date="2017-11" db="EMBL/GenBank/DDBJ databases">
        <title>Draft genome sequence of environmental isolate Aeromonas cavernicola sp. nov. MDC 2508.</title>
        <authorList>
            <person name="Colston S.M."/>
            <person name="Navarro A."/>
            <person name="Martinez-Murcia A.J."/>
            <person name="Graf J."/>
        </authorList>
    </citation>
    <scope>NUCLEOTIDE SEQUENCE [LARGE SCALE GENOMIC DNA]</scope>
    <source>
        <strain evidence="2 3">MDC 2508</strain>
    </source>
</reference>
<comment type="caution">
    <text evidence="2">The sequence shown here is derived from an EMBL/GenBank/DDBJ whole genome shotgun (WGS) entry which is preliminary data.</text>
</comment>
<dbReference type="RefSeq" id="WP_100293065.1">
    <property type="nucleotide sequence ID" value="NZ_PGGC01000042.1"/>
</dbReference>
<proteinExistence type="predicted"/>
<name>A0A2H9U789_9GAMM</name>
<dbReference type="InterPro" id="IPR045681">
    <property type="entry name" value="DUF6201"/>
</dbReference>
<feature type="transmembrane region" description="Helical" evidence="1">
    <location>
        <begin position="6"/>
        <end position="28"/>
    </location>
</feature>
<evidence type="ECO:0000313" key="2">
    <source>
        <dbReference type="EMBL" id="PJG59917.1"/>
    </source>
</evidence>
<dbReference type="AlphaFoldDB" id="A0A2H9U789"/>
<dbReference type="OrthoDB" id="5592286at2"/>
<protein>
    <submittedName>
        <fullName evidence="2">Uncharacterized protein</fullName>
    </submittedName>
</protein>
<sequence>MRKNISYILILVSAISLILWVLLGHVLYKDIKNDYAIKSRDGYFTAYINHIKPFNPIGVYCQITSDTPAFISLYDKEGRYLGQSSPFTCISAYEIANVLFPRDGKLPHEAPSPEDSLFGAAMGEHEKDMEIDINNKRWWSIILTPFS</sequence>
<dbReference type="Proteomes" id="UP000235861">
    <property type="component" value="Unassembled WGS sequence"/>
</dbReference>
<keyword evidence="3" id="KW-1185">Reference proteome</keyword>
<dbReference type="Pfam" id="PF19703">
    <property type="entry name" value="DUF6201"/>
    <property type="match status" value="1"/>
</dbReference>
<evidence type="ECO:0000256" key="1">
    <source>
        <dbReference type="SAM" id="Phobius"/>
    </source>
</evidence>
<keyword evidence="1" id="KW-1133">Transmembrane helix</keyword>